<protein>
    <submittedName>
        <fullName evidence="1">Uncharacterized protein</fullName>
    </submittedName>
</protein>
<name>A0A2P2P1Q3_RHIMU</name>
<organism evidence="1">
    <name type="scientific">Rhizophora mucronata</name>
    <name type="common">Asiatic mangrove</name>
    <dbReference type="NCBI Taxonomy" id="61149"/>
    <lineage>
        <taxon>Eukaryota</taxon>
        <taxon>Viridiplantae</taxon>
        <taxon>Streptophyta</taxon>
        <taxon>Embryophyta</taxon>
        <taxon>Tracheophyta</taxon>
        <taxon>Spermatophyta</taxon>
        <taxon>Magnoliopsida</taxon>
        <taxon>eudicotyledons</taxon>
        <taxon>Gunneridae</taxon>
        <taxon>Pentapetalae</taxon>
        <taxon>rosids</taxon>
        <taxon>fabids</taxon>
        <taxon>Malpighiales</taxon>
        <taxon>Rhizophoraceae</taxon>
        <taxon>Rhizophora</taxon>
    </lineage>
</organism>
<reference evidence="1" key="1">
    <citation type="submission" date="2018-02" db="EMBL/GenBank/DDBJ databases">
        <title>Rhizophora mucronata_Transcriptome.</title>
        <authorList>
            <person name="Meera S.P."/>
            <person name="Sreeshan A."/>
            <person name="Augustine A."/>
        </authorList>
    </citation>
    <scope>NUCLEOTIDE SEQUENCE</scope>
    <source>
        <tissue evidence="1">Leaf</tissue>
    </source>
</reference>
<sequence>MQPTKNNKSGKNMQTNQKLFAFCIQQKATAFGSKKRDTIIKPLLHLKKQLNSNRKMQQ</sequence>
<proteinExistence type="predicted"/>
<accession>A0A2P2P1Q3</accession>
<dbReference type="AlphaFoldDB" id="A0A2P2P1Q3"/>
<dbReference type="EMBL" id="GGEC01068158">
    <property type="protein sequence ID" value="MBX48642.1"/>
    <property type="molecule type" value="Transcribed_RNA"/>
</dbReference>
<evidence type="ECO:0000313" key="1">
    <source>
        <dbReference type="EMBL" id="MBX48642.1"/>
    </source>
</evidence>